<dbReference type="Pfam" id="PF15375">
    <property type="entry name" value="FSAF1"/>
    <property type="match status" value="1"/>
</dbReference>
<comment type="caution">
    <text evidence="2">The sequence shown here is derived from an EMBL/GenBank/DDBJ whole genome shotgun (WGS) entry which is preliminary data.</text>
</comment>
<reference evidence="2" key="1">
    <citation type="submission" date="2021-05" db="EMBL/GenBank/DDBJ databases">
        <title>A free-living protist that lacks canonical eukaryotic 1 DNA replication and segregation systems.</title>
        <authorList>
            <person name="Salas-Leiva D.E."/>
            <person name="Tromer E.C."/>
            <person name="Curtis B.A."/>
            <person name="Jerlstrom-Hultqvist J."/>
            <person name="Kolisko M."/>
            <person name="Yi Z."/>
            <person name="Salas-Leiva J.S."/>
            <person name="Gallot-Lavallee L."/>
            <person name="Kops G.J.P.L."/>
            <person name="Archibald J.M."/>
            <person name="Simpson A.G.B."/>
            <person name="Roger A.J."/>
        </authorList>
    </citation>
    <scope>NUCLEOTIDE SEQUENCE</scope>
    <source>
        <strain evidence="2">BICM</strain>
    </source>
</reference>
<evidence type="ECO:0000256" key="1">
    <source>
        <dbReference type="SAM" id="MobiDB-lite"/>
    </source>
</evidence>
<dbReference type="PANTHER" id="PTHR28096:SF1">
    <property type="entry name" value="PROTEIN FAF1"/>
    <property type="match status" value="1"/>
</dbReference>
<evidence type="ECO:0000313" key="3">
    <source>
        <dbReference type="Proteomes" id="UP000717585"/>
    </source>
</evidence>
<dbReference type="EMBL" id="JAHDYR010000053">
    <property type="protein sequence ID" value="KAG9391524.1"/>
    <property type="molecule type" value="Genomic_DNA"/>
</dbReference>
<dbReference type="Proteomes" id="UP000717585">
    <property type="component" value="Unassembled WGS sequence"/>
</dbReference>
<protein>
    <submittedName>
        <fullName evidence="2">Uncharacterized protein</fullName>
    </submittedName>
</protein>
<evidence type="ECO:0000313" key="2">
    <source>
        <dbReference type="EMBL" id="KAG9391524.1"/>
    </source>
</evidence>
<sequence length="169" mass="18740">MAGFAKGKPQGAKRDAKGKGDRTGSTSGRKPIGKVNSQVDLKRTLAKVRQMTYAKATGSEKDRLLNLRIAELGGIPAKAQKMPYKNRIGLAKAKKERRHQAHVEAIATGSYYTIKDKETGKTKKIPLLTDTHSRVAKYNIEDKTKHLAQKAKRKARTNAVYTREETGEH</sequence>
<dbReference type="PANTHER" id="PTHR28096">
    <property type="entry name" value="PROTEIN FAF1"/>
    <property type="match status" value="1"/>
</dbReference>
<dbReference type="InterPro" id="IPR027973">
    <property type="entry name" value="FSAF1-like"/>
</dbReference>
<dbReference type="AlphaFoldDB" id="A0A8J6DY48"/>
<accession>A0A8J6DY48</accession>
<organism evidence="2 3">
    <name type="scientific">Carpediemonas membranifera</name>
    <dbReference type="NCBI Taxonomy" id="201153"/>
    <lineage>
        <taxon>Eukaryota</taxon>
        <taxon>Metamonada</taxon>
        <taxon>Carpediemonas-like organisms</taxon>
        <taxon>Carpediemonas</taxon>
    </lineage>
</organism>
<feature type="compositionally biased region" description="Basic and acidic residues" evidence="1">
    <location>
        <begin position="12"/>
        <end position="22"/>
    </location>
</feature>
<name>A0A8J6DY48_9EUKA</name>
<dbReference type="InterPro" id="IPR053030">
    <property type="entry name" value="Ribosomal_biogenesis_FAF1-like"/>
</dbReference>
<feature type="region of interest" description="Disordered" evidence="1">
    <location>
        <begin position="1"/>
        <end position="41"/>
    </location>
</feature>
<keyword evidence="3" id="KW-1185">Reference proteome</keyword>
<feature type="region of interest" description="Disordered" evidence="1">
    <location>
        <begin position="146"/>
        <end position="169"/>
    </location>
</feature>
<dbReference type="GO" id="GO:0000462">
    <property type="term" value="P:maturation of SSU-rRNA from tricistronic rRNA transcript (SSU-rRNA, 5.8S rRNA, LSU-rRNA)"/>
    <property type="evidence" value="ECO:0007669"/>
    <property type="project" value="TreeGrafter"/>
</dbReference>
<dbReference type="GO" id="GO:0005730">
    <property type="term" value="C:nucleolus"/>
    <property type="evidence" value="ECO:0007669"/>
    <property type="project" value="TreeGrafter"/>
</dbReference>
<proteinExistence type="predicted"/>
<feature type="compositionally biased region" description="Basic residues" evidence="1">
    <location>
        <begin position="146"/>
        <end position="156"/>
    </location>
</feature>
<gene>
    <name evidence="2" type="ORF">J8273_6288</name>
</gene>